<dbReference type="InterPro" id="IPR032466">
    <property type="entry name" value="Metal_Hydrolase"/>
</dbReference>
<dbReference type="AlphaFoldDB" id="A0A139SSD7"/>
<evidence type="ECO:0000259" key="2">
    <source>
        <dbReference type="Pfam" id="PF04909"/>
    </source>
</evidence>
<dbReference type="InterPro" id="IPR032465">
    <property type="entry name" value="ACMSD"/>
</dbReference>
<dbReference type="Gene3D" id="3.20.20.140">
    <property type="entry name" value="Metal-dependent hydrolases"/>
    <property type="match status" value="1"/>
</dbReference>
<dbReference type="Pfam" id="PF04909">
    <property type="entry name" value="Amidohydro_2"/>
    <property type="match status" value="1"/>
</dbReference>
<dbReference type="PANTHER" id="PTHR21240:SF28">
    <property type="entry name" value="ISO-OROTATE DECARBOXYLASE (EUROFUNG)"/>
    <property type="match status" value="1"/>
</dbReference>
<sequence>MVTATPLAMFIDAHVHLYPDGINGDPSGWAERAGERHWATLCTRRRKGGQAVQGFPSVDELLRTMDEAGVERAILLSWYWEHLESCRLQNRFYASCIHAYPDRFYAFASVHPGPGGAGESAALAELDWAREHGLCGVGELSPHSVGWAVDDPLLAAVFERAGDWGWPVNLHVTEADSRPYPGKVETPLSDFLTLAERHPRTRFILAHWGANLPLVVTGKLPSNLYFDTAASPLIYGRGKASGAAGRGDPVSSPNESLEGPWRKFVDTVGADRVLFGSDYPLNLYPALNARPEMRRFADEFREQWGLTPDEIRVIGGDNARKLLGLR</sequence>
<dbReference type="Proteomes" id="UP000071392">
    <property type="component" value="Unassembled WGS sequence"/>
</dbReference>
<dbReference type="PANTHER" id="PTHR21240">
    <property type="entry name" value="2-AMINO-3-CARBOXYLMUCONATE-6-SEMIALDEHYDE DECARBOXYLASE"/>
    <property type="match status" value="1"/>
</dbReference>
<dbReference type="InterPro" id="IPR006680">
    <property type="entry name" value="Amidohydro-rel"/>
</dbReference>
<dbReference type="GO" id="GO:0016787">
    <property type="term" value="F:hydrolase activity"/>
    <property type="evidence" value="ECO:0007669"/>
    <property type="project" value="InterPro"/>
</dbReference>
<dbReference type="GO" id="GO:0016831">
    <property type="term" value="F:carboxy-lyase activity"/>
    <property type="evidence" value="ECO:0007669"/>
    <property type="project" value="InterPro"/>
</dbReference>
<name>A0A139SSD7_9BACT</name>
<evidence type="ECO:0000313" key="4">
    <source>
        <dbReference type="Proteomes" id="UP000071392"/>
    </source>
</evidence>
<proteinExistence type="predicted"/>
<dbReference type="GO" id="GO:0005737">
    <property type="term" value="C:cytoplasm"/>
    <property type="evidence" value="ECO:0007669"/>
    <property type="project" value="TreeGrafter"/>
</dbReference>
<dbReference type="STRING" id="1548208.AXK12_01855"/>
<accession>A0A139SSD7</accession>
<dbReference type="EMBL" id="LSZP01000009">
    <property type="protein sequence ID" value="KXU37371.1"/>
    <property type="molecule type" value="Genomic_DNA"/>
</dbReference>
<comment type="caution">
    <text evidence="3">The sequence shown here is derived from an EMBL/GenBank/DDBJ whole genome shotgun (WGS) entry which is preliminary data.</text>
</comment>
<evidence type="ECO:0000256" key="1">
    <source>
        <dbReference type="ARBA" id="ARBA00023239"/>
    </source>
</evidence>
<organism evidence="3 4">
    <name type="scientific">Cephaloticoccus capnophilus</name>
    <dbReference type="NCBI Taxonomy" id="1548208"/>
    <lineage>
        <taxon>Bacteria</taxon>
        <taxon>Pseudomonadati</taxon>
        <taxon>Verrucomicrobiota</taxon>
        <taxon>Opitutia</taxon>
        <taxon>Opitutales</taxon>
        <taxon>Opitutaceae</taxon>
        <taxon>Cephaloticoccus</taxon>
    </lineage>
</organism>
<dbReference type="GO" id="GO:0019748">
    <property type="term" value="P:secondary metabolic process"/>
    <property type="evidence" value="ECO:0007669"/>
    <property type="project" value="TreeGrafter"/>
</dbReference>
<protein>
    <recommendedName>
        <fullName evidence="2">Amidohydrolase-related domain-containing protein</fullName>
    </recommendedName>
</protein>
<gene>
    <name evidence="3" type="ORF">AXK12_01855</name>
</gene>
<evidence type="ECO:0000313" key="3">
    <source>
        <dbReference type="EMBL" id="KXU37371.1"/>
    </source>
</evidence>
<keyword evidence="4" id="KW-1185">Reference proteome</keyword>
<keyword evidence="1" id="KW-0456">Lyase</keyword>
<feature type="domain" description="Amidohydrolase-related" evidence="2">
    <location>
        <begin position="11"/>
        <end position="325"/>
    </location>
</feature>
<dbReference type="SUPFAM" id="SSF51556">
    <property type="entry name" value="Metallo-dependent hydrolases"/>
    <property type="match status" value="1"/>
</dbReference>
<reference evidence="3 4" key="1">
    <citation type="submission" date="2016-02" db="EMBL/GenBank/DDBJ databases">
        <authorList>
            <person name="Wen L."/>
            <person name="He K."/>
            <person name="Yang H."/>
        </authorList>
    </citation>
    <scope>NUCLEOTIDE SEQUENCE [LARGE SCALE GENOMIC DNA]</scope>
    <source>
        <strain evidence="3 4">CV41</strain>
    </source>
</reference>